<dbReference type="GO" id="GO:0005524">
    <property type="term" value="F:ATP binding"/>
    <property type="evidence" value="ECO:0007669"/>
    <property type="project" value="UniProtKB-KW"/>
</dbReference>
<dbReference type="Pfam" id="PF00005">
    <property type="entry name" value="ABC_tran"/>
    <property type="match status" value="1"/>
</dbReference>
<dbReference type="InterPro" id="IPR003593">
    <property type="entry name" value="AAA+_ATPase"/>
</dbReference>
<gene>
    <name evidence="8" type="ORF">SAMN05444000_103147</name>
</gene>
<sequence>MTLTVKNLTISRGGIPVLEGLNFTLAPGKALILRGPNGVGKTTLLRTVAGLQPPVEGDVICGPETIAYAAHSDGLKGTLSVSENLHFWADIFGTKGIQNALDGFDLNSLVDRPAGALSAGQKRRLGLARLLVTGRPVWILDEPTVSLDVASVAMFADAVRAHLSEGGSALIATHIDLGLDAEVLDVGPFRAKPRSGTGGFDGLDESFL</sequence>
<dbReference type="InterPro" id="IPR027417">
    <property type="entry name" value="P-loop_NTPase"/>
</dbReference>
<keyword evidence="2" id="KW-0547">Nucleotide-binding</keyword>
<dbReference type="Proteomes" id="UP000183982">
    <property type="component" value="Unassembled WGS sequence"/>
</dbReference>
<evidence type="ECO:0000256" key="4">
    <source>
        <dbReference type="ARBA" id="ARBA00022840"/>
    </source>
</evidence>
<dbReference type="AlphaFoldDB" id="A0A1M6E930"/>
<dbReference type="GO" id="GO:0016887">
    <property type="term" value="F:ATP hydrolysis activity"/>
    <property type="evidence" value="ECO:0007669"/>
    <property type="project" value="InterPro"/>
</dbReference>
<evidence type="ECO:0000313" key="9">
    <source>
        <dbReference type="Proteomes" id="UP000183982"/>
    </source>
</evidence>
<dbReference type="STRING" id="1470563.SAMN05444000_103147"/>
<keyword evidence="4" id="KW-0067">ATP-binding</keyword>
<evidence type="ECO:0000256" key="6">
    <source>
        <dbReference type="ARBA" id="ARBA00023136"/>
    </source>
</evidence>
<keyword evidence="3" id="KW-0201">Cytochrome c-type biogenesis</keyword>
<keyword evidence="5" id="KW-1278">Translocase</keyword>
<evidence type="ECO:0000313" key="8">
    <source>
        <dbReference type="EMBL" id="SHI82007.1"/>
    </source>
</evidence>
<dbReference type="GO" id="GO:0017004">
    <property type="term" value="P:cytochrome complex assembly"/>
    <property type="evidence" value="ECO:0007669"/>
    <property type="project" value="UniProtKB-KW"/>
</dbReference>
<dbReference type="NCBIfam" id="TIGR01189">
    <property type="entry name" value="ccmA"/>
    <property type="match status" value="1"/>
</dbReference>
<evidence type="ECO:0000256" key="3">
    <source>
        <dbReference type="ARBA" id="ARBA00022748"/>
    </source>
</evidence>
<name>A0A1M6E930_9RHOB</name>
<dbReference type="SUPFAM" id="SSF52540">
    <property type="entry name" value="P-loop containing nucleoside triphosphate hydrolases"/>
    <property type="match status" value="1"/>
</dbReference>
<dbReference type="PANTHER" id="PTHR43499:SF1">
    <property type="entry name" value="ABC TRANSPORTER I FAMILY MEMBER 1"/>
    <property type="match status" value="1"/>
</dbReference>
<dbReference type="RefSeq" id="WP_073249553.1">
    <property type="nucleotide sequence ID" value="NZ_FQZQ01000003.1"/>
</dbReference>
<dbReference type="GO" id="GO:0022857">
    <property type="term" value="F:transmembrane transporter activity"/>
    <property type="evidence" value="ECO:0007669"/>
    <property type="project" value="InterPro"/>
</dbReference>
<evidence type="ECO:0000259" key="7">
    <source>
        <dbReference type="PROSITE" id="PS50893"/>
    </source>
</evidence>
<dbReference type="PANTHER" id="PTHR43499">
    <property type="entry name" value="ABC TRANSPORTER I FAMILY MEMBER 1"/>
    <property type="match status" value="1"/>
</dbReference>
<evidence type="ECO:0000256" key="2">
    <source>
        <dbReference type="ARBA" id="ARBA00022741"/>
    </source>
</evidence>
<feature type="domain" description="ABC transporter" evidence="7">
    <location>
        <begin position="3"/>
        <end position="205"/>
    </location>
</feature>
<dbReference type="InterPro" id="IPR017871">
    <property type="entry name" value="ABC_transporter-like_CS"/>
</dbReference>
<keyword evidence="1" id="KW-0813">Transport</keyword>
<dbReference type="InterPro" id="IPR003439">
    <property type="entry name" value="ABC_transporter-like_ATP-bd"/>
</dbReference>
<dbReference type="SMART" id="SM00382">
    <property type="entry name" value="AAA"/>
    <property type="match status" value="1"/>
</dbReference>
<protein>
    <submittedName>
        <fullName evidence="8">Heme exporter protein A</fullName>
    </submittedName>
</protein>
<organism evidence="8 9">
    <name type="scientific">Shimia gijangensis</name>
    <dbReference type="NCBI Taxonomy" id="1470563"/>
    <lineage>
        <taxon>Bacteria</taxon>
        <taxon>Pseudomonadati</taxon>
        <taxon>Pseudomonadota</taxon>
        <taxon>Alphaproteobacteria</taxon>
        <taxon>Rhodobacterales</taxon>
        <taxon>Roseobacteraceae</taxon>
    </lineage>
</organism>
<keyword evidence="6" id="KW-0472">Membrane</keyword>
<proteinExistence type="predicted"/>
<evidence type="ECO:0000256" key="5">
    <source>
        <dbReference type="ARBA" id="ARBA00022967"/>
    </source>
</evidence>
<dbReference type="EMBL" id="FQZQ01000003">
    <property type="protein sequence ID" value="SHI82007.1"/>
    <property type="molecule type" value="Genomic_DNA"/>
</dbReference>
<dbReference type="InterPro" id="IPR005895">
    <property type="entry name" value="ABC_transptr_haem_export_CcmA"/>
</dbReference>
<dbReference type="PROSITE" id="PS50893">
    <property type="entry name" value="ABC_TRANSPORTER_2"/>
    <property type="match status" value="1"/>
</dbReference>
<evidence type="ECO:0000256" key="1">
    <source>
        <dbReference type="ARBA" id="ARBA00022448"/>
    </source>
</evidence>
<dbReference type="OrthoDB" id="9800654at2"/>
<accession>A0A1M6E930</accession>
<keyword evidence="9" id="KW-1185">Reference proteome</keyword>
<dbReference type="PROSITE" id="PS00211">
    <property type="entry name" value="ABC_TRANSPORTER_1"/>
    <property type="match status" value="1"/>
</dbReference>
<reference evidence="9" key="1">
    <citation type="submission" date="2016-11" db="EMBL/GenBank/DDBJ databases">
        <authorList>
            <person name="Varghese N."/>
            <person name="Submissions S."/>
        </authorList>
    </citation>
    <scope>NUCLEOTIDE SEQUENCE [LARGE SCALE GENOMIC DNA]</scope>
    <source>
        <strain evidence="9">DSM 100564</strain>
    </source>
</reference>
<dbReference type="Gene3D" id="3.40.50.300">
    <property type="entry name" value="P-loop containing nucleotide triphosphate hydrolases"/>
    <property type="match status" value="1"/>
</dbReference>